<dbReference type="AlphaFoldDB" id="A0A2U1SVQ8"/>
<dbReference type="OrthoDB" id="7873824at2"/>
<dbReference type="GO" id="GO:0015221">
    <property type="term" value="F:lipopolysaccharide transmembrane transporter activity"/>
    <property type="evidence" value="ECO:0007669"/>
    <property type="project" value="InterPro"/>
</dbReference>
<dbReference type="InterPro" id="IPR026265">
    <property type="entry name" value="LptC"/>
</dbReference>
<dbReference type="RefSeq" id="WP_108915365.1">
    <property type="nucleotide sequence ID" value="NZ_BGJY01000001.1"/>
</dbReference>
<name>A0A2U1SVQ8_METSR</name>
<evidence type="ECO:0000256" key="1">
    <source>
        <dbReference type="SAM" id="MobiDB-lite"/>
    </source>
</evidence>
<dbReference type="Gene3D" id="2.60.450.10">
    <property type="entry name" value="Lipopolysaccharide (LPS) transport protein A like domain"/>
    <property type="match status" value="1"/>
</dbReference>
<comment type="caution">
    <text evidence="3">The sequence shown here is derived from an EMBL/GenBank/DDBJ whole genome shotgun (WGS) entry which is preliminary data.</text>
</comment>
<feature type="transmembrane region" description="Helical" evidence="2">
    <location>
        <begin position="41"/>
        <end position="62"/>
    </location>
</feature>
<keyword evidence="2" id="KW-1133">Transmembrane helix</keyword>
<reference evidence="3 4" key="1">
    <citation type="journal article" date="2018" name="Appl. Microbiol. Biotechnol.">
        <title>Co-cultivation of the strictly anaerobic methanogen Methanosarcina barkeri with aerobic methanotrophs in an oxygen-limited membrane bioreactor.</title>
        <authorList>
            <person name="In 't Zandt M.H."/>
            <person name="van den Bosch T.J.M."/>
            <person name="Rijkers R."/>
            <person name="van Kessel M.A.H.J."/>
            <person name="Jetten M.S.M."/>
            <person name="Welte C.U."/>
        </authorList>
    </citation>
    <scope>NUCLEOTIDE SEQUENCE [LARGE SCALE GENOMIC DNA]</scope>
    <source>
        <strain evidence="3 4">DSM 17706</strain>
    </source>
</reference>
<keyword evidence="2" id="KW-0472">Membrane</keyword>
<keyword evidence="4" id="KW-1185">Reference proteome</keyword>
<dbReference type="NCBIfam" id="TIGR04409">
    <property type="entry name" value="LptC_YrbK"/>
    <property type="match status" value="1"/>
</dbReference>
<organism evidence="3 4">
    <name type="scientific">Methylosinus sporium</name>
    <dbReference type="NCBI Taxonomy" id="428"/>
    <lineage>
        <taxon>Bacteria</taxon>
        <taxon>Pseudomonadati</taxon>
        <taxon>Pseudomonadota</taxon>
        <taxon>Alphaproteobacteria</taxon>
        <taxon>Hyphomicrobiales</taxon>
        <taxon>Methylocystaceae</taxon>
        <taxon>Methylosinus</taxon>
    </lineage>
</organism>
<protein>
    <submittedName>
        <fullName evidence="3">LPS export ABC transporter periplasmic protein LptC</fullName>
    </submittedName>
</protein>
<evidence type="ECO:0000256" key="2">
    <source>
        <dbReference type="SAM" id="Phobius"/>
    </source>
</evidence>
<accession>A0A2U1SVQ8</accession>
<dbReference type="Pfam" id="PF06835">
    <property type="entry name" value="LptC"/>
    <property type="match status" value="1"/>
</dbReference>
<evidence type="ECO:0000313" key="3">
    <source>
        <dbReference type="EMBL" id="PWB95686.1"/>
    </source>
</evidence>
<proteinExistence type="predicted"/>
<evidence type="ECO:0000313" key="4">
    <source>
        <dbReference type="Proteomes" id="UP000245137"/>
    </source>
</evidence>
<dbReference type="InterPro" id="IPR010664">
    <property type="entry name" value="LipoPS_assembly_LptC-rel"/>
</dbReference>
<dbReference type="EMBL" id="PUIV01000001">
    <property type="protein sequence ID" value="PWB95686.1"/>
    <property type="molecule type" value="Genomic_DNA"/>
</dbReference>
<dbReference type="Proteomes" id="UP000245137">
    <property type="component" value="Unassembled WGS sequence"/>
</dbReference>
<keyword evidence="2" id="KW-0812">Transmembrane</keyword>
<sequence>MNDASPPTDRRDRLASIIAPRRDAIPQARRHSQRVARLRRWLLWGSGAIIAAVAVGVAFHSLRFLPADLRFSRIATEGTRITIESPKLVGYRKDGRPYELRARTGVQDIAKPDVFELEQLEVRIQSDNESNVVLTAEKGLYDAKKDRANLSGGAHLYDGKHYDLRTDAAVIDFRGNIVTSDQPTRLTLDKSIVTARSVEFSQNERRATFSGAVHTTLPGDDDAETGAAQGSSP</sequence>
<feature type="region of interest" description="Disordered" evidence="1">
    <location>
        <begin position="210"/>
        <end position="233"/>
    </location>
</feature>
<dbReference type="GO" id="GO:0005886">
    <property type="term" value="C:plasma membrane"/>
    <property type="evidence" value="ECO:0007669"/>
    <property type="project" value="InterPro"/>
</dbReference>
<gene>
    <name evidence="3" type="primary">lptC</name>
    <name evidence="3" type="ORF">C5689_00805</name>
</gene>